<dbReference type="EMBL" id="RCMV01001145">
    <property type="protein sequence ID" value="KAG3210115.1"/>
    <property type="molecule type" value="Genomic_DNA"/>
</dbReference>
<reference evidence="5" key="1">
    <citation type="submission" date="2018-05" db="EMBL/GenBank/DDBJ databases">
        <title>Effector identification in a new, highly contiguous assembly of the strawberry crown rot pathogen Phytophthora cactorum.</title>
        <authorList>
            <person name="Armitage A.D."/>
            <person name="Nellist C.F."/>
            <person name="Bates H."/>
            <person name="Vickerstaff R.J."/>
            <person name="Harrison R.J."/>
        </authorList>
    </citation>
    <scope>NUCLEOTIDE SEQUENCE</scope>
    <source>
        <strain evidence="3">15-7</strain>
        <strain evidence="4">P415</strain>
        <strain evidence="5">P421</strain>
    </source>
</reference>
<dbReference type="InterPro" id="IPR001584">
    <property type="entry name" value="Integrase_cat-core"/>
</dbReference>
<sequence>MQRMPVQDLSGPFSLLVVDAIGPLVVTPRGNKYILVFVDYFTRWVEAFAVASLDTISFVDAMIEGVICRHGVQERLLSDCGSNFTSNLARSLYETLGIKKMFSSAYHPQTQGLVERFNGTLMCMLRMYVSETQTDWDVYLPRVLFAYRTAYHEGLGDTPFFSWYGRDPVLPIDFAFLNTGKDWKSNEVAVYRRKVYHSLRDSRRLVERQLIKAQDRHEKRLDKQVRVTYAEGDAVWVYQFFRARLGERKTKKLAFSWHGPYRIVGQVGENAYRVTIPSHPNKIVTVNVNRLKRFRGRWSRPFTDEIPEGAEENASEDGTGPLQEEDLPSTSFVERLSVGGEETAFSGVSSPIVDIVAKWIEARELQYLVLTATYETFWLSRAALAPEFGTLIRAFEDADRKQRGLPELRRNARLVEANADVDDAEVLF</sequence>
<name>A0A8T1HCB4_9STRA</name>
<comment type="caution">
    <text evidence="5">The sequence shown here is derived from an EMBL/GenBank/DDBJ whole genome shotgun (WGS) entry which is preliminary data.</text>
</comment>
<dbReference type="Proteomes" id="UP000697107">
    <property type="component" value="Unassembled WGS sequence"/>
</dbReference>
<dbReference type="GO" id="GO:0015074">
    <property type="term" value="P:DNA integration"/>
    <property type="evidence" value="ECO:0007669"/>
    <property type="project" value="InterPro"/>
</dbReference>
<dbReference type="Gene3D" id="3.30.420.10">
    <property type="entry name" value="Ribonuclease H-like superfamily/Ribonuclease H"/>
    <property type="match status" value="1"/>
</dbReference>
<dbReference type="PROSITE" id="PS50994">
    <property type="entry name" value="INTEGRASE"/>
    <property type="match status" value="1"/>
</dbReference>
<dbReference type="SUPFAM" id="SSF53098">
    <property type="entry name" value="Ribonuclease H-like"/>
    <property type="match status" value="1"/>
</dbReference>
<evidence type="ECO:0000313" key="4">
    <source>
        <dbReference type="EMBL" id="KAG2965389.1"/>
    </source>
</evidence>
<dbReference type="Proteomes" id="UP000735874">
    <property type="component" value="Unassembled WGS sequence"/>
</dbReference>
<dbReference type="InterPro" id="IPR056924">
    <property type="entry name" value="SH3_Tf2-1"/>
</dbReference>
<evidence type="ECO:0000259" key="2">
    <source>
        <dbReference type="PROSITE" id="PS50994"/>
    </source>
</evidence>
<dbReference type="FunFam" id="3.30.420.10:FF:000032">
    <property type="entry name" value="Retrovirus-related Pol polyprotein from transposon 297-like Protein"/>
    <property type="match status" value="1"/>
</dbReference>
<evidence type="ECO:0000313" key="3">
    <source>
        <dbReference type="EMBL" id="KAG2836753.1"/>
    </source>
</evidence>
<dbReference type="EMBL" id="RCML01001112">
    <property type="protein sequence ID" value="KAG2965389.1"/>
    <property type="molecule type" value="Genomic_DNA"/>
</dbReference>
<organism evidence="5 6">
    <name type="scientific">Phytophthora cactorum</name>
    <dbReference type="NCBI Taxonomy" id="29920"/>
    <lineage>
        <taxon>Eukaryota</taxon>
        <taxon>Sar</taxon>
        <taxon>Stramenopiles</taxon>
        <taxon>Oomycota</taxon>
        <taxon>Peronosporomycetes</taxon>
        <taxon>Peronosporales</taxon>
        <taxon>Peronosporaceae</taxon>
        <taxon>Phytophthora</taxon>
    </lineage>
</organism>
<feature type="region of interest" description="Disordered" evidence="1">
    <location>
        <begin position="302"/>
        <end position="326"/>
    </location>
</feature>
<dbReference type="PANTHER" id="PTHR37984">
    <property type="entry name" value="PROTEIN CBG26694"/>
    <property type="match status" value="1"/>
</dbReference>
<proteinExistence type="predicted"/>
<dbReference type="Pfam" id="PF00665">
    <property type="entry name" value="rve"/>
    <property type="match status" value="1"/>
</dbReference>
<protein>
    <recommendedName>
        <fullName evidence="2">Integrase catalytic domain-containing protein</fullName>
    </recommendedName>
</protein>
<dbReference type="PANTHER" id="PTHR37984:SF5">
    <property type="entry name" value="PROTEIN NYNRIN-LIKE"/>
    <property type="match status" value="1"/>
</dbReference>
<evidence type="ECO:0000256" key="1">
    <source>
        <dbReference type="SAM" id="MobiDB-lite"/>
    </source>
</evidence>
<dbReference type="InterPro" id="IPR050951">
    <property type="entry name" value="Retrovirus_Pol_polyprotein"/>
</dbReference>
<feature type="domain" description="Integrase catalytic" evidence="2">
    <location>
        <begin position="8"/>
        <end position="167"/>
    </location>
</feature>
<dbReference type="Pfam" id="PF24626">
    <property type="entry name" value="SH3_Tf2-1"/>
    <property type="match status" value="1"/>
</dbReference>
<dbReference type="InterPro" id="IPR036397">
    <property type="entry name" value="RNaseH_sf"/>
</dbReference>
<evidence type="ECO:0000313" key="5">
    <source>
        <dbReference type="EMBL" id="KAG3210115.1"/>
    </source>
</evidence>
<dbReference type="GO" id="GO:0003676">
    <property type="term" value="F:nucleic acid binding"/>
    <property type="evidence" value="ECO:0007669"/>
    <property type="project" value="InterPro"/>
</dbReference>
<accession>A0A8T1HCB4</accession>
<evidence type="ECO:0000313" key="6">
    <source>
        <dbReference type="Proteomes" id="UP000760860"/>
    </source>
</evidence>
<dbReference type="InterPro" id="IPR012337">
    <property type="entry name" value="RNaseH-like_sf"/>
</dbReference>
<feature type="compositionally biased region" description="Acidic residues" evidence="1">
    <location>
        <begin position="305"/>
        <end position="315"/>
    </location>
</feature>
<dbReference type="VEuPathDB" id="FungiDB:PC110_g20470"/>
<gene>
    <name evidence="3" type="ORF">PC113_g19966</name>
    <name evidence="4" type="ORF">PC118_g19784</name>
    <name evidence="5" type="ORF">PC129_g18884</name>
</gene>
<dbReference type="EMBL" id="RCMG01001086">
    <property type="protein sequence ID" value="KAG2836753.1"/>
    <property type="molecule type" value="Genomic_DNA"/>
</dbReference>
<dbReference type="Proteomes" id="UP000760860">
    <property type="component" value="Unassembled WGS sequence"/>
</dbReference>
<dbReference type="AlphaFoldDB" id="A0A8T1HCB4"/>